<proteinExistence type="predicted"/>
<dbReference type="InterPro" id="IPR027359">
    <property type="entry name" value="Volt_channel_dom_sf"/>
</dbReference>
<reference evidence="15" key="1">
    <citation type="journal article" date="2022" name="bioRxiv">
        <title>Genomics of Preaxostyla Flagellates Illuminates Evolutionary Transitions and the Path Towards Mitochondrial Loss.</title>
        <authorList>
            <person name="Novak L.V.F."/>
            <person name="Treitli S.C."/>
            <person name="Pyrih J."/>
            <person name="Halakuc P."/>
            <person name="Pipaliya S.V."/>
            <person name="Vacek V."/>
            <person name="Brzon O."/>
            <person name="Soukal P."/>
            <person name="Eme L."/>
            <person name="Dacks J.B."/>
            <person name="Karnkowska A."/>
            <person name="Elias M."/>
            <person name="Hampl V."/>
        </authorList>
    </citation>
    <scope>NUCLEOTIDE SEQUENCE</scope>
    <source>
        <strain evidence="15">RCP-MX</strain>
    </source>
</reference>
<dbReference type="EMBL" id="JAPMOS010000004">
    <property type="protein sequence ID" value="KAJ4462170.1"/>
    <property type="molecule type" value="Genomic_DNA"/>
</dbReference>
<evidence type="ECO:0000256" key="8">
    <source>
        <dbReference type="ARBA" id="ARBA00022989"/>
    </source>
</evidence>
<dbReference type="Gene3D" id="1.20.120.350">
    <property type="entry name" value="Voltage-gated potassium channels. Chain C"/>
    <property type="match status" value="1"/>
</dbReference>
<keyword evidence="10 13" id="KW-0472">Membrane</keyword>
<evidence type="ECO:0000256" key="11">
    <source>
        <dbReference type="ARBA" id="ARBA00023303"/>
    </source>
</evidence>
<evidence type="ECO:0000256" key="7">
    <source>
        <dbReference type="ARBA" id="ARBA00022958"/>
    </source>
</evidence>
<feature type="region of interest" description="Disordered" evidence="12">
    <location>
        <begin position="342"/>
        <end position="372"/>
    </location>
</feature>
<keyword evidence="16" id="KW-1185">Reference proteome</keyword>
<comment type="caution">
    <text evidence="15">The sequence shown here is derived from an EMBL/GenBank/DDBJ whole genome shotgun (WGS) entry which is preliminary data.</text>
</comment>
<dbReference type="PRINTS" id="PR00169">
    <property type="entry name" value="KCHANNEL"/>
</dbReference>
<keyword evidence="4 13" id="KW-0812">Transmembrane</keyword>
<evidence type="ECO:0000256" key="4">
    <source>
        <dbReference type="ARBA" id="ARBA00022692"/>
    </source>
</evidence>
<gene>
    <name evidence="15" type="ORF">PAPYR_1353</name>
</gene>
<feature type="transmembrane region" description="Helical" evidence="13">
    <location>
        <begin position="204"/>
        <end position="227"/>
    </location>
</feature>
<dbReference type="PANTHER" id="PTHR11537:SF254">
    <property type="entry name" value="POTASSIUM VOLTAGE-GATED CHANNEL PROTEIN SHAB"/>
    <property type="match status" value="1"/>
</dbReference>
<dbReference type="PANTHER" id="PTHR11537">
    <property type="entry name" value="VOLTAGE-GATED POTASSIUM CHANNEL"/>
    <property type="match status" value="1"/>
</dbReference>
<keyword evidence="2" id="KW-0813">Transport</keyword>
<evidence type="ECO:0000313" key="16">
    <source>
        <dbReference type="Proteomes" id="UP001141327"/>
    </source>
</evidence>
<evidence type="ECO:0000256" key="1">
    <source>
        <dbReference type="ARBA" id="ARBA00004141"/>
    </source>
</evidence>
<dbReference type="SUPFAM" id="SSF81324">
    <property type="entry name" value="Voltage-gated potassium channels"/>
    <property type="match status" value="1"/>
</dbReference>
<keyword evidence="9" id="KW-0406">Ion transport</keyword>
<evidence type="ECO:0000256" key="2">
    <source>
        <dbReference type="ARBA" id="ARBA00022448"/>
    </source>
</evidence>
<protein>
    <submittedName>
        <fullName evidence="15">Kcna5-prov protein</fullName>
    </submittedName>
</protein>
<feature type="transmembrane region" description="Helical" evidence="13">
    <location>
        <begin position="105"/>
        <end position="123"/>
    </location>
</feature>
<dbReference type="Proteomes" id="UP001141327">
    <property type="component" value="Unassembled WGS sequence"/>
</dbReference>
<dbReference type="InterPro" id="IPR028325">
    <property type="entry name" value="VG_K_chnl"/>
</dbReference>
<keyword evidence="11" id="KW-0407">Ion channel</keyword>
<keyword evidence="3" id="KW-0633">Potassium transport</keyword>
<name>A0ABQ8UX77_9EUKA</name>
<evidence type="ECO:0000256" key="6">
    <source>
        <dbReference type="ARBA" id="ARBA00022882"/>
    </source>
</evidence>
<accession>A0ABQ8UX77</accession>
<evidence type="ECO:0000256" key="10">
    <source>
        <dbReference type="ARBA" id="ARBA00023136"/>
    </source>
</evidence>
<feature type="transmembrane region" description="Helical" evidence="13">
    <location>
        <begin position="135"/>
        <end position="153"/>
    </location>
</feature>
<feature type="transmembrane region" description="Helical" evidence="13">
    <location>
        <begin position="74"/>
        <end position="99"/>
    </location>
</feature>
<evidence type="ECO:0000313" key="15">
    <source>
        <dbReference type="EMBL" id="KAJ4462170.1"/>
    </source>
</evidence>
<comment type="subcellular location">
    <subcellularLocation>
        <location evidence="1">Membrane</location>
        <topology evidence="1">Multi-pass membrane protein</topology>
    </subcellularLocation>
</comment>
<evidence type="ECO:0000259" key="14">
    <source>
        <dbReference type="Pfam" id="PF00520"/>
    </source>
</evidence>
<evidence type="ECO:0000256" key="5">
    <source>
        <dbReference type="ARBA" id="ARBA00022826"/>
    </source>
</evidence>
<dbReference type="InterPro" id="IPR005821">
    <property type="entry name" value="Ion_trans_dom"/>
</dbReference>
<sequence>MLQAVTTTMMLKKAMDENGDPVSRMIRQPSTTHTHLSRKPTLMEALFSDEFSFTQVQAILFVLFDSQATPVSRLIHWSVMALILISSGAFVVETIPALYVLELPIWFMIESFCMVVFTVEYGARLVAHWQTWKAFVFAPLNIIDLISIGPFYVELLISAFVSEKFMDARVVRIIRLARVFRLFKLGRYSRALRNVARAFRKSMHALALLVFFLIIALILFSSAEYYIERGTWDAQAMKWIGPDGSESPFQSIPQGFWWAITTLTTVGYGTARHHSRPVLIPGDVVPHTDTGRFLGAMVMLCGVLVVAMPSGIIATEFTKQYDEPAASAPPAGTTVPTSTYTPSDLASMRSGSPVPTEFTTGSFSPPLSPHEGPAAPVHNLSGTTFVRGAGVPPPLDLSNSQSQSHFELPRFSSPLTASQPQLPAVLQQTGCFQTITLGDECPTGELTTPQLEQHVASLKAVLKIFEIQLAARHRSESSAHSLPDTPVA</sequence>
<dbReference type="Gene3D" id="1.10.287.70">
    <property type="match status" value="1"/>
</dbReference>
<keyword evidence="7" id="KW-0630">Potassium</keyword>
<keyword evidence="6" id="KW-0851">Voltage-gated channel</keyword>
<keyword evidence="8 13" id="KW-1133">Transmembrane helix</keyword>
<evidence type="ECO:0000256" key="9">
    <source>
        <dbReference type="ARBA" id="ARBA00023065"/>
    </source>
</evidence>
<evidence type="ECO:0000256" key="3">
    <source>
        <dbReference type="ARBA" id="ARBA00022538"/>
    </source>
</evidence>
<evidence type="ECO:0000256" key="12">
    <source>
        <dbReference type="SAM" id="MobiDB-lite"/>
    </source>
</evidence>
<organism evidence="15 16">
    <name type="scientific">Paratrimastix pyriformis</name>
    <dbReference type="NCBI Taxonomy" id="342808"/>
    <lineage>
        <taxon>Eukaryota</taxon>
        <taxon>Metamonada</taxon>
        <taxon>Preaxostyla</taxon>
        <taxon>Paratrimastigidae</taxon>
        <taxon>Paratrimastix</taxon>
    </lineage>
</organism>
<feature type="domain" description="Ion transport" evidence="14">
    <location>
        <begin position="73"/>
        <end position="322"/>
    </location>
</feature>
<feature type="transmembrane region" description="Helical" evidence="13">
    <location>
        <begin position="293"/>
        <end position="314"/>
    </location>
</feature>
<dbReference type="Pfam" id="PF00520">
    <property type="entry name" value="Ion_trans"/>
    <property type="match status" value="1"/>
</dbReference>
<evidence type="ECO:0000256" key="13">
    <source>
        <dbReference type="SAM" id="Phobius"/>
    </source>
</evidence>
<keyword evidence="5" id="KW-0631">Potassium channel</keyword>